<accession>A0A381TM65</accession>
<proteinExistence type="predicted"/>
<evidence type="ECO:0000313" key="2">
    <source>
        <dbReference type="EMBL" id="SVA17150.1"/>
    </source>
</evidence>
<organism evidence="2">
    <name type="scientific">marine metagenome</name>
    <dbReference type="NCBI Taxonomy" id="408172"/>
    <lineage>
        <taxon>unclassified sequences</taxon>
        <taxon>metagenomes</taxon>
        <taxon>ecological metagenomes</taxon>
    </lineage>
</organism>
<keyword evidence="1" id="KW-1133">Transmembrane helix</keyword>
<sequence>VLEEPTSPAVRDQPRGRLLFGAVLGSFAVIAALVASAAAGAGGPGPTIDQSRQLSAERDGTHAGGIDLDSHGATFSFEVCIDGVPHRWEGDDPFGWKLDDRGKFEGSPPLEPDPDEKCEMADLRKERGEGQGLFDFVPDFEAFESCLAEEGADPDSPHDRNRTSVIVVGPDGRTVVQFSDDVGSVTVTGTDEGVEVTIDGGAAVVDVEAREQSREKAYTACESLLPEPPQGKFGFRGPFEGGEHGLFDGFFAEFIEEFEMEFEFHELDPGENRRERRSGDLRELFSGVADDGGRCEGVDTQSA</sequence>
<reference evidence="2" key="1">
    <citation type="submission" date="2018-05" db="EMBL/GenBank/DDBJ databases">
        <authorList>
            <person name="Lanie J.A."/>
            <person name="Ng W.-L."/>
            <person name="Kazmierczak K.M."/>
            <person name="Andrzejewski T.M."/>
            <person name="Davidsen T.M."/>
            <person name="Wayne K.J."/>
            <person name="Tettelin H."/>
            <person name="Glass J.I."/>
            <person name="Rusch D."/>
            <person name="Podicherti R."/>
            <person name="Tsui H.-C.T."/>
            <person name="Winkler M.E."/>
        </authorList>
    </citation>
    <scope>NUCLEOTIDE SEQUENCE</scope>
</reference>
<feature type="non-terminal residue" evidence="2">
    <location>
        <position position="1"/>
    </location>
</feature>
<keyword evidence="1" id="KW-0472">Membrane</keyword>
<name>A0A381TM65_9ZZZZ</name>
<gene>
    <name evidence="2" type="ORF">METZ01_LOCUS70004</name>
</gene>
<dbReference type="EMBL" id="UINC01004828">
    <property type="protein sequence ID" value="SVA17150.1"/>
    <property type="molecule type" value="Genomic_DNA"/>
</dbReference>
<keyword evidence="1" id="KW-0812">Transmembrane</keyword>
<feature type="transmembrane region" description="Helical" evidence="1">
    <location>
        <begin position="18"/>
        <end position="41"/>
    </location>
</feature>
<evidence type="ECO:0000256" key="1">
    <source>
        <dbReference type="SAM" id="Phobius"/>
    </source>
</evidence>
<protein>
    <submittedName>
        <fullName evidence="2">Uncharacterized protein</fullName>
    </submittedName>
</protein>
<dbReference type="AlphaFoldDB" id="A0A381TM65"/>